<accession>A0AAV4RUH9</accession>
<sequence length="116" mass="12906">MSTKTDQPDRKLLHIFKLSERSGIVREVSHSSGKAQRHPCRKRSHPLVGPNPLKPSSSSLECLFLLRAIPGIIPASSGQRDRLLGRGDKKRHGLSPCCLPEISPPFILLPTRRLPF</sequence>
<reference evidence="2 3" key="1">
    <citation type="submission" date="2021-06" db="EMBL/GenBank/DDBJ databases">
        <title>Caerostris extrusa draft genome.</title>
        <authorList>
            <person name="Kono N."/>
            <person name="Arakawa K."/>
        </authorList>
    </citation>
    <scope>NUCLEOTIDE SEQUENCE [LARGE SCALE GENOMIC DNA]</scope>
</reference>
<evidence type="ECO:0000313" key="2">
    <source>
        <dbReference type="EMBL" id="GIY23538.1"/>
    </source>
</evidence>
<name>A0AAV4RUH9_CAEEX</name>
<evidence type="ECO:0000313" key="3">
    <source>
        <dbReference type="Proteomes" id="UP001054945"/>
    </source>
</evidence>
<feature type="compositionally biased region" description="Basic residues" evidence="1">
    <location>
        <begin position="35"/>
        <end position="45"/>
    </location>
</feature>
<organism evidence="2 3">
    <name type="scientific">Caerostris extrusa</name>
    <name type="common">Bark spider</name>
    <name type="synonym">Caerostris bankana</name>
    <dbReference type="NCBI Taxonomy" id="172846"/>
    <lineage>
        <taxon>Eukaryota</taxon>
        <taxon>Metazoa</taxon>
        <taxon>Ecdysozoa</taxon>
        <taxon>Arthropoda</taxon>
        <taxon>Chelicerata</taxon>
        <taxon>Arachnida</taxon>
        <taxon>Araneae</taxon>
        <taxon>Araneomorphae</taxon>
        <taxon>Entelegynae</taxon>
        <taxon>Araneoidea</taxon>
        <taxon>Araneidae</taxon>
        <taxon>Caerostris</taxon>
    </lineage>
</organism>
<dbReference type="Proteomes" id="UP001054945">
    <property type="component" value="Unassembled WGS sequence"/>
</dbReference>
<keyword evidence="3" id="KW-1185">Reference proteome</keyword>
<comment type="caution">
    <text evidence="2">The sequence shown here is derived from an EMBL/GenBank/DDBJ whole genome shotgun (WGS) entry which is preliminary data.</text>
</comment>
<evidence type="ECO:0000256" key="1">
    <source>
        <dbReference type="SAM" id="MobiDB-lite"/>
    </source>
</evidence>
<protein>
    <submittedName>
        <fullName evidence="2">Uncharacterized protein</fullName>
    </submittedName>
</protein>
<dbReference type="EMBL" id="BPLR01008285">
    <property type="protein sequence ID" value="GIY23538.1"/>
    <property type="molecule type" value="Genomic_DNA"/>
</dbReference>
<feature type="region of interest" description="Disordered" evidence="1">
    <location>
        <begin position="28"/>
        <end position="52"/>
    </location>
</feature>
<dbReference type="AlphaFoldDB" id="A0AAV4RUH9"/>
<gene>
    <name evidence="2" type="ORF">CEXT_52441</name>
</gene>
<proteinExistence type="predicted"/>